<evidence type="ECO:0000313" key="4">
    <source>
        <dbReference type="Proteomes" id="UP000623608"/>
    </source>
</evidence>
<evidence type="ECO:0000256" key="1">
    <source>
        <dbReference type="SAM" id="Coils"/>
    </source>
</evidence>
<dbReference type="SUPFAM" id="SSF52540">
    <property type="entry name" value="P-loop containing nucleoside triphosphate hydrolases"/>
    <property type="match status" value="1"/>
</dbReference>
<evidence type="ECO:0000313" key="3">
    <source>
        <dbReference type="EMBL" id="GIF20155.1"/>
    </source>
</evidence>
<dbReference type="EMBL" id="BOMY01000021">
    <property type="protein sequence ID" value="GIF20155.1"/>
    <property type="molecule type" value="Genomic_DNA"/>
</dbReference>
<dbReference type="AlphaFoldDB" id="A0A919NK23"/>
<reference evidence="3" key="1">
    <citation type="submission" date="2021-01" db="EMBL/GenBank/DDBJ databases">
        <title>Whole genome shotgun sequence of Actinoplanes tereljensis NBRC 105297.</title>
        <authorList>
            <person name="Komaki H."/>
            <person name="Tamura T."/>
        </authorList>
    </citation>
    <scope>NUCLEOTIDE SEQUENCE</scope>
    <source>
        <strain evidence="3">NBRC 105297</strain>
    </source>
</reference>
<keyword evidence="4" id="KW-1185">Reference proteome</keyword>
<comment type="caution">
    <text evidence="3">The sequence shown here is derived from an EMBL/GenBank/DDBJ whole genome shotgun (WGS) entry which is preliminary data.</text>
</comment>
<feature type="domain" description="G" evidence="2">
    <location>
        <begin position="41"/>
        <end position="139"/>
    </location>
</feature>
<dbReference type="RefSeq" id="WP_203805541.1">
    <property type="nucleotide sequence ID" value="NZ_BOMY01000021.1"/>
</dbReference>
<organism evidence="3 4">
    <name type="scientific">Paractinoplanes tereljensis</name>
    <dbReference type="NCBI Taxonomy" id="571912"/>
    <lineage>
        <taxon>Bacteria</taxon>
        <taxon>Bacillati</taxon>
        <taxon>Actinomycetota</taxon>
        <taxon>Actinomycetes</taxon>
        <taxon>Micromonosporales</taxon>
        <taxon>Micromonosporaceae</taxon>
        <taxon>Paractinoplanes</taxon>
    </lineage>
</organism>
<protein>
    <recommendedName>
        <fullName evidence="2">G domain-containing protein</fullName>
    </recommendedName>
</protein>
<dbReference type="Pfam" id="PF01926">
    <property type="entry name" value="MMR_HSR1"/>
    <property type="match status" value="1"/>
</dbReference>
<dbReference type="GO" id="GO:0005525">
    <property type="term" value="F:GTP binding"/>
    <property type="evidence" value="ECO:0007669"/>
    <property type="project" value="InterPro"/>
</dbReference>
<dbReference type="InterPro" id="IPR027417">
    <property type="entry name" value="P-loop_NTPase"/>
</dbReference>
<evidence type="ECO:0000259" key="2">
    <source>
        <dbReference type="Pfam" id="PF01926"/>
    </source>
</evidence>
<feature type="coiled-coil region" evidence="1">
    <location>
        <begin position="480"/>
        <end position="509"/>
    </location>
</feature>
<dbReference type="Proteomes" id="UP000623608">
    <property type="component" value="Unassembled WGS sequence"/>
</dbReference>
<proteinExistence type="predicted"/>
<feature type="coiled-coil region" evidence="1">
    <location>
        <begin position="258"/>
        <end position="295"/>
    </location>
</feature>
<dbReference type="InterPro" id="IPR006073">
    <property type="entry name" value="GTP-bd"/>
</dbReference>
<dbReference type="Gene3D" id="3.40.50.300">
    <property type="entry name" value="P-loop containing nucleotide triphosphate hydrolases"/>
    <property type="match status" value="1"/>
</dbReference>
<name>A0A919NK23_9ACTN</name>
<sequence length="573" mass="61410">MVDDLIESWLADLRTALAALDDGEADARWAEHTAEAGLRTAAYGPYDAGKSTLLKRLLVADGTEVPGWLTVAGHPETDESRPIRSGDLVYVDTPGTRSGVDASDELAHLTAEQADVLLVVVSPKLLGGDTARLLATVREAARRAPASVLFVITQLDTLQDPEYDPDGYRELAGRKRAELLALLATRDITGSAVHTVSADPYGRVGKKAAPQPADYGDSAGWDGIEELRADLATRLPRQDELRRAAAARYWTGTGTRAVAAARTRANGLQAELSDAQEHRRRAVALARRLDALDARARSDLHGSIRDEMTSAKSATAYASVDNLLTAIDQRLRGCVEAWLTRSGSELREIAEEAATEGALATTGPGSFRKYLHRVADLGETGAAGGGGKGRFGDIVTTGSAHAGRLSGEVFKIKHGMPVETARAELDRLKEFDAEKLAEYFAGEGKFGDKEHVEAVTKSVKTVDVVANIVPTVAEFGTLLFRQVTEEVREKRARAREAKLRKEINETADRIAEFLLANSPEQGGTGWARAVETIRAGIEAGAPGDDVVKTMIADLAAVERATLAVESILAREPR</sequence>
<keyword evidence="1" id="KW-0175">Coiled coil</keyword>
<accession>A0A919NK23</accession>
<gene>
    <name evidence="3" type="ORF">Ate02nite_28850</name>
</gene>